<dbReference type="InterPro" id="IPR003960">
    <property type="entry name" value="ATPase_AAA_CS"/>
</dbReference>
<dbReference type="PROSITE" id="PS00674">
    <property type="entry name" value="AAA"/>
    <property type="match status" value="2"/>
</dbReference>
<dbReference type="AlphaFoldDB" id="A0A212RTS5"/>
<evidence type="ECO:0000256" key="4">
    <source>
        <dbReference type="ARBA" id="ARBA00023054"/>
    </source>
</evidence>
<proteinExistence type="inferred from homology"/>
<dbReference type="GO" id="GO:0016887">
    <property type="term" value="F:ATP hydrolysis activity"/>
    <property type="evidence" value="ECO:0007669"/>
    <property type="project" value="InterPro"/>
</dbReference>
<gene>
    <name evidence="8" type="ORF">SAMN02746019_00028150</name>
</gene>
<feature type="transmembrane region" description="Helical" evidence="6">
    <location>
        <begin position="52"/>
        <end position="71"/>
    </location>
</feature>
<evidence type="ECO:0000313" key="9">
    <source>
        <dbReference type="Proteomes" id="UP000197025"/>
    </source>
</evidence>
<keyword evidence="3 5" id="KW-0067">ATP-binding</keyword>
<dbReference type="GO" id="GO:0005524">
    <property type="term" value="F:ATP binding"/>
    <property type="evidence" value="ECO:0007669"/>
    <property type="project" value="UniProtKB-KW"/>
</dbReference>
<sequence>MDRRILEYKAQIRRFLRALAIALFTGMILRAIPGYPPGWPELLGLALGGLGWRHPGWAWAAFWIVTLPLAYSRMPGFGWLYGLYGLVGIGLGPAAWPVAMAVGLLLGVLRTPSGLVLVPLVAGLSGGRRAAWISLWAGLGLLLYGALGGVAVPGLLERAQGASLFRRVERPAASLTELLSPPARRAASGSAVIDRLEALLNEAARRPEIPGRLAMWALAAGVAAWILQRRSPPGWRQAGLAAAAGAAIQLLGQAGLSLVFSGKADLSLLPSIVLSIPIATLLFPLISGWAEGTGEARERIPVRSTSEGEGALPASMFRREIPPDTWEDLGGISGIREEIEEAIRSQFDPATRQMMARMGIRPIRGVLLYGPPGTGKTRLARVIAHEARAHFIAVSGTEFTSKWFGESEANLRRIFEEARNLRPCVLFFDELEAFLPKRTELSRADAPEKGIVATFLSYTDGLGDLEGVLLVGATNHPEMIDPAALRPGRFDRLIYIGPPDRQGRLEILQRYLRGKPLAPDVDLEALAARTERFTGADLEALCMEAARRAMRRGGGRPVPITSEDFEEVLRGMRPSVTFQMLREYQRIAERYQRRVGPVEIQVERPENLPTWEDVAGLEEAKEALREAVEWPLTRPDLMQAYGIRPIRGVLLFGPPGCGKTLLARAVAGQARAHFIAVHGPELLRPELGRSEQNLQELFDRARESAPCILFFDEIDAIAGIRSSAEGTIARMVTRLLTEMDGLEPLRGVVVLAATNRPDALDPALLRPGRFDRVVYVPPPDLPARQALFRRYLQGKPVAADVDVEELARRTEGYSAADIEAICNAAARRAARQSMREGRMVFITKAMLEEILRETPPSLTSEMITFYETLRRQFER</sequence>
<dbReference type="InterPro" id="IPR050168">
    <property type="entry name" value="AAA_ATPase_domain"/>
</dbReference>
<evidence type="ECO:0000256" key="5">
    <source>
        <dbReference type="RuleBase" id="RU003651"/>
    </source>
</evidence>
<dbReference type="FunFam" id="3.40.50.300:FF:000018">
    <property type="entry name" value="Cell division control 48"/>
    <property type="match status" value="1"/>
</dbReference>
<dbReference type="InterPro" id="IPR041569">
    <property type="entry name" value="AAA_lid_3"/>
</dbReference>
<keyword evidence="1" id="KW-0677">Repeat</keyword>
<dbReference type="EMBL" id="FYEK01000078">
    <property type="protein sequence ID" value="SNB76109.1"/>
    <property type="molecule type" value="Genomic_DNA"/>
</dbReference>
<keyword evidence="6" id="KW-1133">Transmembrane helix</keyword>
<dbReference type="RefSeq" id="WP_088572493.1">
    <property type="nucleotide sequence ID" value="NZ_FYEK01000078.1"/>
</dbReference>
<dbReference type="InterPro" id="IPR027417">
    <property type="entry name" value="P-loop_NTPase"/>
</dbReference>
<dbReference type="FunFam" id="3.40.50.300:FF:001025">
    <property type="entry name" value="ATPase family, AAA domain-containing 2B"/>
    <property type="match status" value="1"/>
</dbReference>
<dbReference type="PANTHER" id="PTHR23077:SF171">
    <property type="entry name" value="NUCLEAR VALOSIN-CONTAINING PROTEIN-LIKE"/>
    <property type="match status" value="1"/>
</dbReference>
<feature type="transmembrane region" description="Helical" evidence="6">
    <location>
        <begin position="129"/>
        <end position="156"/>
    </location>
</feature>
<dbReference type="Pfam" id="PF00004">
    <property type="entry name" value="AAA"/>
    <property type="match status" value="2"/>
</dbReference>
<feature type="transmembrane region" description="Helical" evidence="6">
    <location>
        <begin position="12"/>
        <end position="32"/>
    </location>
</feature>
<keyword evidence="6" id="KW-0812">Transmembrane</keyword>
<dbReference type="Gene3D" id="3.40.50.300">
    <property type="entry name" value="P-loop containing nucleotide triphosphate hydrolases"/>
    <property type="match status" value="2"/>
</dbReference>
<keyword evidence="4" id="KW-0175">Coiled coil</keyword>
<dbReference type="SMART" id="SM00382">
    <property type="entry name" value="AAA"/>
    <property type="match status" value="2"/>
</dbReference>
<evidence type="ECO:0000313" key="8">
    <source>
        <dbReference type="EMBL" id="SNB76109.1"/>
    </source>
</evidence>
<feature type="transmembrane region" description="Helical" evidence="6">
    <location>
        <begin position="272"/>
        <end position="290"/>
    </location>
</feature>
<reference evidence="9" key="1">
    <citation type="submission" date="2017-06" db="EMBL/GenBank/DDBJ databases">
        <authorList>
            <person name="Varghese N."/>
            <person name="Submissions S."/>
        </authorList>
    </citation>
    <scope>NUCLEOTIDE SEQUENCE [LARGE SCALE GENOMIC DNA]</scope>
    <source>
        <strain evidence="9">JAD2</strain>
    </source>
</reference>
<dbReference type="OrthoDB" id="9809379at2"/>
<protein>
    <submittedName>
        <fullName evidence="8">AAA+-type ATPase, SpoVK/Ycf46/Vps4 family</fullName>
    </submittedName>
</protein>
<keyword evidence="2 5" id="KW-0547">Nucleotide-binding</keyword>
<dbReference type="InterPro" id="IPR003593">
    <property type="entry name" value="AAA+_ATPase"/>
</dbReference>
<dbReference type="InParanoid" id="A0A212RTS5"/>
<dbReference type="PANTHER" id="PTHR23077">
    <property type="entry name" value="AAA-FAMILY ATPASE"/>
    <property type="match status" value="1"/>
</dbReference>
<name>A0A212RTS5_9CHLR</name>
<accession>A0A212RTS5</accession>
<feature type="transmembrane region" description="Helical" evidence="6">
    <location>
        <begin position="239"/>
        <end position="260"/>
    </location>
</feature>
<evidence type="ECO:0000256" key="6">
    <source>
        <dbReference type="SAM" id="Phobius"/>
    </source>
</evidence>
<feature type="domain" description="AAA+ ATPase" evidence="7">
    <location>
        <begin position="362"/>
        <end position="500"/>
    </location>
</feature>
<dbReference type="InterPro" id="IPR003959">
    <property type="entry name" value="ATPase_AAA_core"/>
</dbReference>
<dbReference type="Proteomes" id="UP000197025">
    <property type="component" value="Unassembled WGS sequence"/>
</dbReference>
<feature type="domain" description="AAA+ ATPase" evidence="7">
    <location>
        <begin position="645"/>
        <end position="780"/>
    </location>
</feature>
<evidence type="ECO:0000256" key="2">
    <source>
        <dbReference type="ARBA" id="ARBA00022741"/>
    </source>
</evidence>
<dbReference type="SUPFAM" id="SSF52540">
    <property type="entry name" value="P-loop containing nucleoside triphosphate hydrolases"/>
    <property type="match status" value="2"/>
</dbReference>
<feature type="transmembrane region" description="Helical" evidence="6">
    <location>
        <begin position="83"/>
        <end position="109"/>
    </location>
</feature>
<keyword evidence="9" id="KW-1185">Reference proteome</keyword>
<organism evidence="8 9">
    <name type="scientific">Thermoflexus hugenholtzii JAD2</name>
    <dbReference type="NCBI Taxonomy" id="877466"/>
    <lineage>
        <taxon>Bacteria</taxon>
        <taxon>Bacillati</taxon>
        <taxon>Chloroflexota</taxon>
        <taxon>Thermoflexia</taxon>
        <taxon>Thermoflexales</taxon>
        <taxon>Thermoflexaceae</taxon>
        <taxon>Thermoflexus</taxon>
    </lineage>
</organism>
<keyword evidence="6" id="KW-0472">Membrane</keyword>
<evidence type="ECO:0000259" key="7">
    <source>
        <dbReference type="SMART" id="SM00382"/>
    </source>
</evidence>
<dbReference type="Gene3D" id="1.10.8.60">
    <property type="match status" value="2"/>
</dbReference>
<evidence type="ECO:0000256" key="3">
    <source>
        <dbReference type="ARBA" id="ARBA00022840"/>
    </source>
</evidence>
<comment type="similarity">
    <text evidence="5">Belongs to the AAA ATPase family.</text>
</comment>
<evidence type="ECO:0000256" key="1">
    <source>
        <dbReference type="ARBA" id="ARBA00022737"/>
    </source>
</evidence>
<dbReference type="Pfam" id="PF17862">
    <property type="entry name" value="AAA_lid_3"/>
    <property type="match status" value="2"/>
</dbReference>